<comment type="similarity">
    <text evidence="4">Belongs to the cytochrome P450 family.</text>
</comment>
<dbReference type="CDD" id="cd00302">
    <property type="entry name" value="cytochrome_P450"/>
    <property type="match status" value="1"/>
</dbReference>
<evidence type="ECO:0000313" key="6">
    <source>
        <dbReference type="Proteomes" id="UP000789739"/>
    </source>
</evidence>
<evidence type="ECO:0000256" key="1">
    <source>
        <dbReference type="ARBA" id="ARBA00022723"/>
    </source>
</evidence>
<dbReference type="PANTHER" id="PTHR24301">
    <property type="entry name" value="THROMBOXANE-A SYNTHASE"/>
    <property type="match status" value="1"/>
</dbReference>
<evidence type="ECO:0000313" key="5">
    <source>
        <dbReference type="EMBL" id="CAG8599915.1"/>
    </source>
</evidence>
<dbReference type="OrthoDB" id="1470350at2759"/>
<keyword evidence="1 3" id="KW-0479">Metal-binding</keyword>
<gene>
    <name evidence="5" type="ORF">PBRASI_LOCUS7582</name>
</gene>
<name>A0A9N9CH56_9GLOM</name>
<dbReference type="PRINTS" id="PR00463">
    <property type="entry name" value="EP450I"/>
</dbReference>
<feature type="binding site" description="axial binding residue" evidence="3">
    <location>
        <position position="429"/>
    </location>
    <ligand>
        <name>heme</name>
        <dbReference type="ChEBI" id="CHEBI:30413"/>
    </ligand>
    <ligandPart>
        <name>Fe</name>
        <dbReference type="ChEBI" id="CHEBI:18248"/>
    </ligandPart>
</feature>
<keyword evidence="4" id="KW-0560">Oxidoreductase</keyword>
<dbReference type="GO" id="GO:0020037">
    <property type="term" value="F:heme binding"/>
    <property type="evidence" value="ECO:0007669"/>
    <property type="project" value="InterPro"/>
</dbReference>
<evidence type="ECO:0000256" key="3">
    <source>
        <dbReference type="PIRSR" id="PIRSR602401-1"/>
    </source>
</evidence>
<dbReference type="Pfam" id="PF00067">
    <property type="entry name" value="p450"/>
    <property type="match status" value="1"/>
</dbReference>
<dbReference type="GO" id="GO:0004497">
    <property type="term" value="F:monooxygenase activity"/>
    <property type="evidence" value="ECO:0007669"/>
    <property type="project" value="UniProtKB-KW"/>
</dbReference>
<dbReference type="Gene3D" id="1.10.630.10">
    <property type="entry name" value="Cytochrome P450"/>
    <property type="match status" value="1"/>
</dbReference>
<keyword evidence="6" id="KW-1185">Reference proteome</keyword>
<dbReference type="InterPro" id="IPR017972">
    <property type="entry name" value="Cyt_P450_CS"/>
</dbReference>
<evidence type="ECO:0000256" key="4">
    <source>
        <dbReference type="RuleBase" id="RU000461"/>
    </source>
</evidence>
<evidence type="ECO:0000256" key="2">
    <source>
        <dbReference type="ARBA" id="ARBA00023004"/>
    </source>
</evidence>
<sequence length="483" mass="55375">MGNLYQFPGDFGKWVNQLQETYGDIFELYIGRERNIWLNRGDIVEKMMMNSTRNNIYLLRMNPNDGLDEMDLTTKGLAFNRNLDNWELYRSVLNKSLVAPEFQKETLNLVQKTFEEMEGYWRKLGPNAIIDIPQWNLNLVGDVIIKLTTGRSPYSLTTYFNEAYKGEKAPYPRSTPWEETAKILKCLETYFTAVQYFLFMPSVFRHSLFYPMTWSLLKSINWKQEKLKEIVKDRRQEIAITDDSEPLRADVLTMFITANTGRSIIGKTTRDDQARPLRDDEVEAILWETIGGSIDVTAHVLGYIVEHMSRNPGAKAKVIAEIDSVFNGNTERAITLEDLEKLNYCEAVINETLRLIPTGPLSFRINGEEDVIGGRVWKKGTQFALNYHGITTNKSDWTDAKEFQPERFLSSAAVKKNAFLPFGAGARGCPGKKIAYDILKTEMALLYGKYEVDSIDPTAEIKYHFNVVNACDSGKVYIRERNG</sequence>
<accession>A0A9N9CH56</accession>
<dbReference type="SUPFAM" id="SSF48264">
    <property type="entry name" value="Cytochrome P450"/>
    <property type="match status" value="1"/>
</dbReference>
<keyword evidence="3 4" id="KW-0349">Heme</keyword>
<dbReference type="InterPro" id="IPR002401">
    <property type="entry name" value="Cyt_P450_E_grp-I"/>
</dbReference>
<dbReference type="GO" id="GO:0005506">
    <property type="term" value="F:iron ion binding"/>
    <property type="evidence" value="ECO:0007669"/>
    <property type="project" value="InterPro"/>
</dbReference>
<dbReference type="PRINTS" id="PR00385">
    <property type="entry name" value="P450"/>
</dbReference>
<dbReference type="EMBL" id="CAJVPI010001195">
    <property type="protein sequence ID" value="CAG8599915.1"/>
    <property type="molecule type" value="Genomic_DNA"/>
</dbReference>
<dbReference type="Proteomes" id="UP000789739">
    <property type="component" value="Unassembled WGS sequence"/>
</dbReference>
<dbReference type="PANTHER" id="PTHR24301:SF2">
    <property type="entry name" value="THROMBOXANE-A SYNTHASE"/>
    <property type="match status" value="1"/>
</dbReference>
<keyword evidence="2 3" id="KW-0408">Iron</keyword>
<dbReference type="AlphaFoldDB" id="A0A9N9CH56"/>
<reference evidence="5" key="1">
    <citation type="submission" date="2021-06" db="EMBL/GenBank/DDBJ databases">
        <authorList>
            <person name="Kallberg Y."/>
            <person name="Tangrot J."/>
            <person name="Rosling A."/>
        </authorList>
    </citation>
    <scope>NUCLEOTIDE SEQUENCE</scope>
    <source>
        <strain evidence="5">BR232B</strain>
    </source>
</reference>
<dbReference type="PROSITE" id="PS00086">
    <property type="entry name" value="CYTOCHROME_P450"/>
    <property type="match status" value="1"/>
</dbReference>
<organism evidence="5 6">
    <name type="scientific">Paraglomus brasilianum</name>
    <dbReference type="NCBI Taxonomy" id="144538"/>
    <lineage>
        <taxon>Eukaryota</taxon>
        <taxon>Fungi</taxon>
        <taxon>Fungi incertae sedis</taxon>
        <taxon>Mucoromycota</taxon>
        <taxon>Glomeromycotina</taxon>
        <taxon>Glomeromycetes</taxon>
        <taxon>Paraglomerales</taxon>
        <taxon>Paraglomeraceae</taxon>
        <taxon>Paraglomus</taxon>
    </lineage>
</organism>
<comment type="caution">
    <text evidence="5">The sequence shown here is derived from an EMBL/GenBank/DDBJ whole genome shotgun (WGS) entry which is preliminary data.</text>
</comment>
<keyword evidence="4" id="KW-0503">Monooxygenase</keyword>
<protein>
    <submittedName>
        <fullName evidence="5">6581_t:CDS:1</fullName>
    </submittedName>
</protein>
<dbReference type="InterPro" id="IPR036396">
    <property type="entry name" value="Cyt_P450_sf"/>
</dbReference>
<dbReference type="GO" id="GO:0016705">
    <property type="term" value="F:oxidoreductase activity, acting on paired donors, with incorporation or reduction of molecular oxygen"/>
    <property type="evidence" value="ECO:0007669"/>
    <property type="project" value="InterPro"/>
</dbReference>
<proteinExistence type="inferred from homology"/>
<dbReference type="InterPro" id="IPR001128">
    <property type="entry name" value="Cyt_P450"/>
</dbReference>
<comment type="cofactor">
    <cofactor evidence="3">
        <name>heme</name>
        <dbReference type="ChEBI" id="CHEBI:30413"/>
    </cofactor>
</comment>